<dbReference type="AlphaFoldDB" id="A0A9D3PF63"/>
<dbReference type="InterPro" id="IPR053298">
    <property type="entry name" value="Sushi_domain_protein"/>
</dbReference>
<evidence type="ECO:0000256" key="3">
    <source>
        <dbReference type="ARBA" id="ARBA00023157"/>
    </source>
</evidence>
<name>A0A9D3PF63_MEGAT</name>
<feature type="region of interest" description="Disordered" evidence="5">
    <location>
        <begin position="313"/>
        <end position="369"/>
    </location>
</feature>
<dbReference type="FunFam" id="2.10.70.10:FF:000050">
    <property type="entry name" value="sushi domain-containing protein 5"/>
    <property type="match status" value="1"/>
</dbReference>
<keyword evidence="6" id="KW-0812">Transmembrane</keyword>
<dbReference type="PROSITE" id="PS50963">
    <property type="entry name" value="LINK_2"/>
    <property type="match status" value="1"/>
</dbReference>
<dbReference type="OrthoDB" id="9936131at2759"/>
<dbReference type="PANTHER" id="PTHR32493:SF0">
    <property type="entry name" value="SUSHI DOMAIN-CONTAINING PROTEIN 5"/>
    <property type="match status" value="1"/>
</dbReference>
<keyword evidence="10" id="KW-1185">Reference proteome</keyword>
<evidence type="ECO:0000313" key="10">
    <source>
        <dbReference type="Proteomes" id="UP001046870"/>
    </source>
</evidence>
<dbReference type="CDD" id="cd00033">
    <property type="entry name" value="CCP"/>
    <property type="match status" value="1"/>
</dbReference>
<dbReference type="InterPro" id="IPR000436">
    <property type="entry name" value="Sushi_SCR_CCP_dom"/>
</dbReference>
<keyword evidence="6" id="KW-1133">Transmembrane helix</keyword>
<evidence type="ECO:0000256" key="1">
    <source>
        <dbReference type="ARBA" id="ARBA00022659"/>
    </source>
</evidence>
<evidence type="ECO:0000256" key="6">
    <source>
        <dbReference type="SAM" id="Phobius"/>
    </source>
</evidence>
<dbReference type="Proteomes" id="UP001046870">
    <property type="component" value="Chromosome 21"/>
</dbReference>
<evidence type="ECO:0000256" key="4">
    <source>
        <dbReference type="PROSITE-ProRule" id="PRU00302"/>
    </source>
</evidence>
<protein>
    <recommendedName>
        <fullName evidence="11">Sushi domain-containing protein 5</fullName>
    </recommendedName>
</protein>
<dbReference type="FunFam" id="3.10.100.10:FF:000058">
    <property type="entry name" value="Sushi domain-containing protein 5"/>
    <property type="match status" value="1"/>
</dbReference>
<evidence type="ECO:0008006" key="11">
    <source>
        <dbReference type="Google" id="ProtNLM"/>
    </source>
</evidence>
<feature type="region of interest" description="Disordered" evidence="5">
    <location>
        <begin position="719"/>
        <end position="739"/>
    </location>
</feature>
<dbReference type="SUPFAM" id="SSF56436">
    <property type="entry name" value="C-type lectin-like"/>
    <property type="match status" value="1"/>
</dbReference>
<evidence type="ECO:0000256" key="2">
    <source>
        <dbReference type="ARBA" id="ARBA00022729"/>
    </source>
</evidence>
<proteinExistence type="predicted"/>
<dbReference type="InterPro" id="IPR035976">
    <property type="entry name" value="Sushi/SCR/CCP_sf"/>
</dbReference>
<sequence length="739" mass="79380">MARNCYRNIIFFQLFGCLAWLTITSVYADGRVFLLETANLTNVASEGSAQRACESQGARLASADELRHAVTECSFSACARGRLAGSSIGTTVCSGVGGGVQAVKVVDVKVENATAPGGQLHAFCVKDKGDPCGDPPSFPHTTLQGHTGFEMGDELLYACIPGYVMPNGQTAFSLLCDSCGEWYGLVQLCVKDEKEAHIDYEDKFPDETHVSFADAEEEHEEDHEEVHLGDRTLEGAEGGEHDGVDHEGVEHEDVTHVGVVHVDYEGMEQEGVAHDGIDYEGREQEGLAQEDMEQYSVSHEGIEQDGVLHEGVDQEGAEQEPGYQPGEEVPVTEEEQQEEERVGVSREVTEGQVEEVEDSTDRVSQQPTTVTDAPVSLLSQKHLFWFPSQTWGAEDTREPVTPARGGDHTGVKTSVVDTEGTTALQQPHDLPVGVPSKEPQNDTREAAGESVASSDESWLDGYPITQEAEMDGEDSEKVGGGSTEAEGEEEGEEEEDIRQATDSPNHVEIGQPGDSPSTPSTDFTQIVASPTRPVDYGIKHVPMVLTPTSAPENVSSSVEDAGLEITTTPSVVEEADTTPVAAALPDSGIRDRGATVAPTAFWATTESLYPFIDHLPGPTEQEEVTAPYQEPQESATGLPDEFAGVPGLYDERTESNLTHEGTGAKLLPTEEPCVGDACPSGTGRGPLIAIIIVAICALVTAAAVAVWCYKKRQQKSSVYKMNGKGQSRHPQQIEMQQKV</sequence>
<keyword evidence="6" id="KW-0472">Membrane</keyword>
<dbReference type="PANTHER" id="PTHR32493">
    <property type="entry name" value="SUSHI DOMAIN-CONTAINING PROTEIN 5"/>
    <property type="match status" value="1"/>
</dbReference>
<dbReference type="PROSITE" id="PS50923">
    <property type="entry name" value="SUSHI"/>
    <property type="match status" value="1"/>
</dbReference>
<dbReference type="InterPro" id="IPR000538">
    <property type="entry name" value="Link_dom"/>
</dbReference>
<feature type="compositionally biased region" description="Polar residues" evidence="5">
    <location>
        <begin position="514"/>
        <end position="525"/>
    </location>
</feature>
<gene>
    <name evidence="9" type="ORF">MATL_G00231410</name>
</gene>
<dbReference type="SMART" id="SM00445">
    <property type="entry name" value="LINK"/>
    <property type="match status" value="1"/>
</dbReference>
<dbReference type="Pfam" id="PF00084">
    <property type="entry name" value="Sushi"/>
    <property type="match status" value="1"/>
</dbReference>
<feature type="region of interest" description="Disordered" evidence="5">
    <location>
        <begin position="394"/>
        <end position="413"/>
    </location>
</feature>
<dbReference type="Pfam" id="PF00193">
    <property type="entry name" value="Xlink"/>
    <property type="match status" value="1"/>
</dbReference>
<feature type="transmembrane region" description="Helical" evidence="6">
    <location>
        <begin position="687"/>
        <end position="709"/>
    </location>
</feature>
<dbReference type="SUPFAM" id="SSF57535">
    <property type="entry name" value="Complement control module/SCR domain"/>
    <property type="match status" value="1"/>
</dbReference>
<feature type="domain" description="Link" evidence="8">
    <location>
        <begin position="31"/>
        <end position="126"/>
    </location>
</feature>
<evidence type="ECO:0000259" key="8">
    <source>
        <dbReference type="PROSITE" id="PS50963"/>
    </source>
</evidence>
<dbReference type="GO" id="GO:0007155">
    <property type="term" value="P:cell adhesion"/>
    <property type="evidence" value="ECO:0007669"/>
    <property type="project" value="InterPro"/>
</dbReference>
<keyword evidence="1 4" id="KW-0768">Sushi</keyword>
<organism evidence="9 10">
    <name type="scientific">Megalops atlanticus</name>
    <name type="common">Tarpon</name>
    <name type="synonym">Clupea gigantea</name>
    <dbReference type="NCBI Taxonomy" id="7932"/>
    <lineage>
        <taxon>Eukaryota</taxon>
        <taxon>Metazoa</taxon>
        <taxon>Chordata</taxon>
        <taxon>Craniata</taxon>
        <taxon>Vertebrata</taxon>
        <taxon>Euteleostomi</taxon>
        <taxon>Actinopterygii</taxon>
        <taxon>Neopterygii</taxon>
        <taxon>Teleostei</taxon>
        <taxon>Elopiformes</taxon>
        <taxon>Megalopidae</taxon>
        <taxon>Megalops</taxon>
    </lineage>
</organism>
<dbReference type="Gene3D" id="2.10.70.10">
    <property type="entry name" value="Complement Module, domain 1"/>
    <property type="match status" value="1"/>
</dbReference>
<dbReference type="InterPro" id="IPR016187">
    <property type="entry name" value="CTDL_fold"/>
</dbReference>
<keyword evidence="2" id="KW-0732">Signal</keyword>
<comment type="caution">
    <text evidence="4">Lacks conserved residue(s) required for the propagation of feature annotation.</text>
</comment>
<feature type="domain" description="Sushi" evidence="7">
    <location>
        <begin position="130"/>
        <end position="191"/>
    </location>
</feature>
<feature type="region of interest" description="Disordered" evidence="5">
    <location>
        <begin position="422"/>
        <end position="525"/>
    </location>
</feature>
<dbReference type="Gene3D" id="3.10.100.10">
    <property type="entry name" value="Mannose-Binding Protein A, subunit A"/>
    <property type="match status" value="1"/>
</dbReference>
<feature type="compositionally biased region" description="Acidic residues" evidence="5">
    <location>
        <begin position="485"/>
        <end position="496"/>
    </location>
</feature>
<keyword evidence="3" id="KW-1015">Disulfide bond</keyword>
<evidence type="ECO:0000313" key="9">
    <source>
        <dbReference type="EMBL" id="KAG7457829.1"/>
    </source>
</evidence>
<comment type="caution">
    <text evidence="9">The sequence shown here is derived from an EMBL/GenBank/DDBJ whole genome shotgun (WGS) entry which is preliminary data.</text>
</comment>
<feature type="region of interest" description="Disordered" evidence="5">
    <location>
        <begin position="618"/>
        <end position="639"/>
    </location>
</feature>
<evidence type="ECO:0000259" key="7">
    <source>
        <dbReference type="PROSITE" id="PS50923"/>
    </source>
</evidence>
<reference evidence="9" key="1">
    <citation type="submission" date="2021-01" db="EMBL/GenBank/DDBJ databases">
        <authorList>
            <person name="Zahm M."/>
            <person name="Roques C."/>
            <person name="Cabau C."/>
            <person name="Klopp C."/>
            <person name="Donnadieu C."/>
            <person name="Jouanno E."/>
            <person name="Lampietro C."/>
            <person name="Louis A."/>
            <person name="Herpin A."/>
            <person name="Echchiki A."/>
            <person name="Berthelot C."/>
            <person name="Parey E."/>
            <person name="Roest-Crollius H."/>
            <person name="Braasch I."/>
            <person name="Postlethwait J."/>
            <person name="Bobe J."/>
            <person name="Montfort J."/>
            <person name="Bouchez O."/>
            <person name="Begum T."/>
            <person name="Mejri S."/>
            <person name="Adams A."/>
            <person name="Chen W.-J."/>
            <person name="Guiguen Y."/>
        </authorList>
    </citation>
    <scope>NUCLEOTIDE SEQUENCE</scope>
    <source>
        <strain evidence="9">YG-15Mar2019-1</strain>
        <tissue evidence="9">Brain</tissue>
    </source>
</reference>
<dbReference type="InterPro" id="IPR016186">
    <property type="entry name" value="C-type_lectin-like/link_sf"/>
</dbReference>
<evidence type="ECO:0000256" key="5">
    <source>
        <dbReference type="SAM" id="MobiDB-lite"/>
    </source>
</evidence>
<dbReference type="SMART" id="SM00032">
    <property type="entry name" value="CCP"/>
    <property type="match status" value="1"/>
</dbReference>
<accession>A0A9D3PF63</accession>
<dbReference type="GO" id="GO:0007219">
    <property type="term" value="P:Notch signaling pathway"/>
    <property type="evidence" value="ECO:0007669"/>
    <property type="project" value="TreeGrafter"/>
</dbReference>
<feature type="compositionally biased region" description="Basic and acidic residues" evidence="5">
    <location>
        <begin position="339"/>
        <end position="349"/>
    </location>
</feature>
<dbReference type="GO" id="GO:0005540">
    <property type="term" value="F:hyaluronic acid binding"/>
    <property type="evidence" value="ECO:0007669"/>
    <property type="project" value="InterPro"/>
</dbReference>
<dbReference type="EMBL" id="JAFDVH010000021">
    <property type="protein sequence ID" value="KAG7457829.1"/>
    <property type="molecule type" value="Genomic_DNA"/>
</dbReference>